<sequence>SKDSLVDIQTRLQNEGEIEGRMRCVYPLWGSVLFGADGSSGGGRFPSLIVLVDEF</sequence>
<feature type="non-terminal residue" evidence="1">
    <location>
        <position position="1"/>
    </location>
</feature>
<proteinExistence type="predicted"/>
<dbReference type="EMBL" id="LXQA011181097">
    <property type="protein sequence ID" value="MCI87999.1"/>
    <property type="molecule type" value="Genomic_DNA"/>
</dbReference>
<comment type="caution">
    <text evidence="1">The sequence shown here is derived from an EMBL/GenBank/DDBJ whole genome shotgun (WGS) entry which is preliminary data.</text>
</comment>
<dbReference type="Proteomes" id="UP000265520">
    <property type="component" value="Unassembled WGS sequence"/>
</dbReference>
<accession>A0A392VKU4</accession>
<evidence type="ECO:0000313" key="1">
    <source>
        <dbReference type="EMBL" id="MCI87999.1"/>
    </source>
</evidence>
<name>A0A392VKU4_9FABA</name>
<dbReference type="AlphaFoldDB" id="A0A392VKU4"/>
<reference evidence="1 2" key="1">
    <citation type="journal article" date="2018" name="Front. Plant Sci.">
        <title>Red Clover (Trifolium pratense) and Zigzag Clover (T. medium) - A Picture of Genomic Similarities and Differences.</title>
        <authorList>
            <person name="Dluhosova J."/>
            <person name="Istvanek J."/>
            <person name="Nedelnik J."/>
            <person name="Repkova J."/>
        </authorList>
    </citation>
    <scope>NUCLEOTIDE SEQUENCE [LARGE SCALE GENOMIC DNA]</scope>
    <source>
        <strain evidence="2">cv. 10/8</strain>
        <tissue evidence="1">Leaf</tissue>
    </source>
</reference>
<protein>
    <submittedName>
        <fullName evidence="1">Uncharacterized protein</fullName>
    </submittedName>
</protein>
<organism evidence="1 2">
    <name type="scientific">Trifolium medium</name>
    <dbReference type="NCBI Taxonomy" id="97028"/>
    <lineage>
        <taxon>Eukaryota</taxon>
        <taxon>Viridiplantae</taxon>
        <taxon>Streptophyta</taxon>
        <taxon>Embryophyta</taxon>
        <taxon>Tracheophyta</taxon>
        <taxon>Spermatophyta</taxon>
        <taxon>Magnoliopsida</taxon>
        <taxon>eudicotyledons</taxon>
        <taxon>Gunneridae</taxon>
        <taxon>Pentapetalae</taxon>
        <taxon>rosids</taxon>
        <taxon>fabids</taxon>
        <taxon>Fabales</taxon>
        <taxon>Fabaceae</taxon>
        <taxon>Papilionoideae</taxon>
        <taxon>50 kb inversion clade</taxon>
        <taxon>NPAAA clade</taxon>
        <taxon>Hologalegina</taxon>
        <taxon>IRL clade</taxon>
        <taxon>Trifolieae</taxon>
        <taxon>Trifolium</taxon>
    </lineage>
</organism>
<evidence type="ECO:0000313" key="2">
    <source>
        <dbReference type="Proteomes" id="UP000265520"/>
    </source>
</evidence>
<keyword evidence="2" id="KW-1185">Reference proteome</keyword>